<comment type="caution">
    <text evidence="1">The sequence shown here is derived from an EMBL/GenBank/DDBJ whole genome shotgun (WGS) entry which is preliminary data.</text>
</comment>
<keyword evidence="2" id="KW-1185">Reference proteome</keyword>
<organism evidence="1 2">
    <name type="scientific">Rhizopogon vesiculosus</name>
    <dbReference type="NCBI Taxonomy" id="180088"/>
    <lineage>
        <taxon>Eukaryota</taxon>
        <taxon>Fungi</taxon>
        <taxon>Dikarya</taxon>
        <taxon>Basidiomycota</taxon>
        <taxon>Agaricomycotina</taxon>
        <taxon>Agaricomycetes</taxon>
        <taxon>Agaricomycetidae</taxon>
        <taxon>Boletales</taxon>
        <taxon>Suillineae</taxon>
        <taxon>Rhizopogonaceae</taxon>
        <taxon>Rhizopogon</taxon>
    </lineage>
</organism>
<gene>
    <name evidence="1" type="ORF">AZE42_13600</name>
</gene>
<dbReference type="EMBL" id="LVVM01005596">
    <property type="protein sequence ID" value="OJA10124.1"/>
    <property type="molecule type" value="Genomic_DNA"/>
</dbReference>
<proteinExistence type="predicted"/>
<dbReference type="AlphaFoldDB" id="A0A1J8QEE5"/>
<dbReference type="OrthoDB" id="1750432at2759"/>
<protein>
    <submittedName>
        <fullName evidence="1">Uncharacterized protein</fullName>
    </submittedName>
</protein>
<evidence type="ECO:0000313" key="1">
    <source>
        <dbReference type="EMBL" id="OJA10124.1"/>
    </source>
</evidence>
<reference evidence="1 2" key="1">
    <citation type="submission" date="2016-03" db="EMBL/GenBank/DDBJ databases">
        <title>Comparative genomics of the ectomycorrhizal sister species Rhizopogon vinicolor and Rhizopogon vesiculosus (Basidiomycota: Boletales) reveals a divergence of the mating type B locus.</title>
        <authorList>
            <person name="Mujic A.B."/>
            <person name="Kuo A."/>
            <person name="Tritt A."/>
            <person name="Lipzen A."/>
            <person name="Chen C."/>
            <person name="Johnson J."/>
            <person name="Sharma A."/>
            <person name="Barry K."/>
            <person name="Grigoriev I.V."/>
            <person name="Spatafora J.W."/>
        </authorList>
    </citation>
    <scope>NUCLEOTIDE SEQUENCE [LARGE SCALE GENOMIC DNA]</scope>
    <source>
        <strain evidence="1 2">AM-OR11-056</strain>
    </source>
</reference>
<accession>A0A1J8QEE5</accession>
<sequence>MIGMNPSRVAVGSPEPVLIEGDDVVIVSAAVTDLLQDLLEQLWDELKVEAVDLCTGTVKTDLPPLRAVNHTIPLIDEKTVLLENGQVASSDWGECDAYADYSKTP</sequence>
<dbReference type="Proteomes" id="UP000183567">
    <property type="component" value="Unassembled WGS sequence"/>
</dbReference>
<name>A0A1J8QEE5_9AGAM</name>
<dbReference type="STRING" id="180088.A0A1J8QEE5"/>
<evidence type="ECO:0000313" key="2">
    <source>
        <dbReference type="Proteomes" id="UP000183567"/>
    </source>
</evidence>